<evidence type="ECO:0000313" key="2">
    <source>
        <dbReference type="Proteomes" id="UP000759103"/>
    </source>
</evidence>
<accession>A0ABS7BPI1</accession>
<reference evidence="1 2" key="1">
    <citation type="submission" date="2021-07" db="EMBL/GenBank/DDBJ databases">
        <title>Sphingomonas sp.</title>
        <authorList>
            <person name="Feng G."/>
            <person name="Li J."/>
            <person name="Pan M."/>
        </authorList>
    </citation>
    <scope>NUCLEOTIDE SEQUENCE [LARGE SCALE GENOMIC DNA]</scope>
    <source>
        <strain evidence="1 2">RRHST34</strain>
    </source>
</reference>
<keyword evidence="2" id="KW-1185">Reference proteome</keyword>
<comment type="caution">
    <text evidence="1">The sequence shown here is derived from an EMBL/GenBank/DDBJ whole genome shotgun (WGS) entry which is preliminary data.</text>
</comment>
<sequence length="64" mass="6487">MSALTLGWAMAQLLAAGALVAGALGAGVAMAARGERRRLVTLPRAAPRGRLSAQTLALMERGAD</sequence>
<dbReference type="Proteomes" id="UP000759103">
    <property type="component" value="Unassembled WGS sequence"/>
</dbReference>
<gene>
    <name evidence="1" type="ORF">KZ820_12340</name>
</gene>
<protein>
    <submittedName>
        <fullName evidence="1">Uncharacterized protein</fullName>
    </submittedName>
</protein>
<organism evidence="1 2">
    <name type="scientific">Sphingomonas citri</name>
    <dbReference type="NCBI Taxonomy" id="2862499"/>
    <lineage>
        <taxon>Bacteria</taxon>
        <taxon>Pseudomonadati</taxon>
        <taxon>Pseudomonadota</taxon>
        <taxon>Alphaproteobacteria</taxon>
        <taxon>Sphingomonadales</taxon>
        <taxon>Sphingomonadaceae</taxon>
        <taxon>Sphingomonas</taxon>
    </lineage>
</organism>
<name>A0ABS7BPI1_9SPHN</name>
<proteinExistence type="predicted"/>
<dbReference type="RefSeq" id="WP_219748931.1">
    <property type="nucleotide sequence ID" value="NZ_JAHXZN010000004.1"/>
</dbReference>
<evidence type="ECO:0000313" key="1">
    <source>
        <dbReference type="EMBL" id="MBW6531524.1"/>
    </source>
</evidence>
<dbReference type="EMBL" id="JAHXZN010000004">
    <property type="protein sequence ID" value="MBW6531524.1"/>
    <property type="molecule type" value="Genomic_DNA"/>
</dbReference>